<feature type="domain" description="FCP1 homology" evidence="2">
    <location>
        <begin position="1"/>
        <end position="56"/>
    </location>
</feature>
<dbReference type="Proteomes" id="UP001210925">
    <property type="component" value="Unassembled WGS sequence"/>
</dbReference>
<gene>
    <name evidence="3" type="primary">NEM1</name>
    <name evidence="3" type="ORF">HK103_005594</name>
</gene>
<comment type="similarity">
    <text evidence="1">Belongs to the TIM50 family.</text>
</comment>
<dbReference type="InterPro" id="IPR023214">
    <property type="entry name" value="HAD_sf"/>
</dbReference>
<reference evidence="3" key="1">
    <citation type="submission" date="2020-05" db="EMBL/GenBank/DDBJ databases">
        <title>Phylogenomic resolution of chytrid fungi.</title>
        <authorList>
            <person name="Stajich J.E."/>
            <person name="Amses K."/>
            <person name="Simmons R."/>
            <person name="Seto K."/>
            <person name="Myers J."/>
            <person name="Bonds A."/>
            <person name="Quandt C.A."/>
            <person name="Barry K."/>
            <person name="Liu P."/>
            <person name="Grigoriev I."/>
            <person name="Longcore J.E."/>
            <person name="James T.Y."/>
        </authorList>
    </citation>
    <scope>NUCLEOTIDE SEQUENCE</scope>
    <source>
        <strain evidence="3">PLAUS21</strain>
    </source>
</reference>
<dbReference type="GO" id="GO:0005744">
    <property type="term" value="C:TIM23 mitochondrial import inner membrane translocase complex"/>
    <property type="evidence" value="ECO:0007669"/>
    <property type="project" value="UniProtKB-UniRule"/>
</dbReference>
<evidence type="ECO:0000259" key="2">
    <source>
        <dbReference type="PROSITE" id="PS50969"/>
    </source>
</evidence>
<keyword evidence="1" id="KW-0496">Mitochondrion</keyword>
<accession>A0AAD5UEY1</accession>
<organism evidence="3 4">
    <name type="scientific">Boothiomyces macroporosus</name>
    <dbReference type="NCBI Taxonomy" id="261099"/>
    <lineage>
        <taxon>Eukaryota</taxon>
        <taxon>Fungi</taxon>
        <taxon>Fungi incertae sedis</taxon>
        <taxon>Chytridiomycota</taxon>
        <taxon>Chytridiomycota incertae sedis</taxon>
        <taxon>Chytridiomycetes</taxon>
        <taxon>Rhizophydiales</taxon>
        <taxon>Terramycetaceae</taxon>
        <taxon>Boothiomyces</taxon>
    </lineage>
</organism>
<evidence type="ECO:0000313" key="3">
    <source>
        <dbReference type="EMBL" id="KAJ3256339.1"/>
    </source>
</evidence>
<dbReference type="InterPro" id="IPR036412">
    <property type="entry name" value="HAD-like_sf"/>
</dbReference>
<keyword evidence="1" id="KW-0813">Transport</keyword>
<comment type="function">
    <text evidence="1">Essential component of the TIM23 complex, a complex that mediates the translocation of transit peptide-containing proteins across the mitochondrial inner membrane.</text>
</comment>
<sequence>MKDLQLVEQDLSKVILIDNAPFCFGINPDNGVPINTWINDTKDECLLDLLPFLDALRFTEDVRSVLSLRG</sequence>
<keyword evidence="1" id="KW-0811">Translocation</keyword>
<comment type="caution">
    <text evidence="3">The sequence shown here is derived from an EMBL/GenBank/DDBJ whole genome shotgun (WGS) entry which is preliminary data.</text>
</comment>
<evidence type="ECO:0000313" key="4">
    <source>
        <dbReference type="Proteomes" id="UP001210925"/>
    </source>
</evidence>
<keyword evidence="4" id="KW-1185">Reference proteome</keyword>
<keyword evidence="1" id="KW-0653">Protein transport</keyword>
<dbReference type="Pfam" id="PF03031">
    <property type="entry name" value="NIF"/>
    <property type="match status" value="1"/>
</dbReference>
<dbReference type="EMBL" id="JADGKB010000052">
    <property type="protein sequence ID" value="KAJ3256339.1"/>
    <property type="molecule type" value="Genomic_DNA"/>
</dbReference>
<dbReference type="InterPro" id="IPR004274">
    <property type="entry name" value="FCP1_dom"/>
</dbReference>
<comment type="subcellular location">
    <subcellularLocation>
        <location evidence="1">Mitochondrion inner membrane</location>
        <topology evidence="1">Single-pass membrane protein</topology>
    </subcellularLocation>
</comment>
<dbReference type="SUPFAM" id="SSF56784">
    <property type="entry name" value="HAD-like"/>
    <property type="match status" value="1"/>
</dbReference>
<keyword evidence="1" id="KW-0809">Transit peptide</keyword>
<dbReference type="GO" id="GO:0015031">
    <property type="term" value="P:protein transport"/>
    <property type="evidence" value="ECO:0007669"/>
    <property type="project" value="UniProtKB-KW"/>
</dbReference>
<dbReference type="PROSITE" id="PS50969">
    <property type="entry name" value="FCP1"/>
    <property type="match status" value="1"/>
</dbReference>
<comment type="subunit">
    <text evidence="1">Component of the TIM23 complex.</text>
</comment>
<evidence type="ECO:0000256" key="1">
    <source>
        <dbReference type="RuleBase" id="RU365079"/>
    </source>
</evidence>
<protein>
    <recommendedName>
        <fullName evidence="1">Mitochondrial import inner membrane translocase subunit TIM50</fullName>
    </recommendedName>
</protein>
<name>A0AAD5UEY1_9FUNG</name>
<dbReference type="PANTHER" id="PTHR12210">
    <property type="entry name" value="DULLARD PROTEIN PHOSPHATASE"/>
    <property type="match status" value="1"/>
</dbReference>
<dbReference type="AlphaFoldDB" id="A0AAD5UEY1"/>
<dbReference type="Gene3D" id="3.40.50.1000">
    <property type="entry name" value="HAD superfamily/HAD-like"/>
    <property type="match status" value="1"/>
</dbReference>
<proteinExistence type="inferred from homology"/>
<dbReference type="InterPro" id="IPR050365">
    <property type="entry name" value="TIM50"/>
</dbReference>